<comment type="caution">
    <text evidence="2">The sequence shown here is derived from an EMBL/GenBank/DDBJ whole genome shotgun (WGS) entry which is preliminary data.</text>
</comment>
<dbReference type="SMART" id="SM00065">
    <property type="entry name" value="GAF"/>
    <property type="match status" value="1"/>
</dbReference>
<dbReference type="Gene3D" id="1.10.10.2840">
    <property type="entry name" value="PucR C-terminal helix-turn-helix domain"/>
    <property type="match status" value="1"/>
</dbReference>
<dbReference type="EMBL" id="SJJY01000010">
    <property type="protein sequence ID" value="TCC18285.1"/>
    <property type="molecule type" value="Genomic_DNA"/>
</dbReference>
<protein>
    <submittedName>
        <fullName evidence="2">GAF domain-containing protein</fullName>
    </submittedName>
</protein>
<reference evidence="2 3" key="1">
    <citation type="submission" date="2019-02" db="EMBL/GenBank/DDBJ databases">
        <title>Kribbella capetownensis sp. nov. and Kribbella speibonae sp. nov., isolated from soil.</title>
        <authorList>
            <person name="Curtis S.M."/>
            <person name="Norton I."/>
            <person name="Everest G.J."/>
            <person name="Meyers P.R."/>
        </authorList>
    </citation>
    <scope>NUCLEOTIDE SEQUENCE [LARGE SCALE GENOMIC DNA]</scope>
    <source>
        <strain evidence="2 3">SK5</strain>
    </source>
</reference>
<dbReference type="InterPro" id="IPR003018">
    <property type="entry name" value="GAF"/>
</dbReference>
<evidence type="ECO:0000313" key="2">
    <source>
        <dbReference type="EMBL" id="TCC18285.1"/>
    </source>
</evidence>
<evidence type="ECO:0000259" key="1">
    <source>
        <dbReference type="SMART" id="SM00065"/>
    </source>
</evidence>
<dbReference type="RefSeq" id="WP_131467426.1">
    <property type="nucleotide sequence ID" value="NZ_SJJY01000010.1"/>
</dbReference>
<dbReference type="Gene3D" id="3.30.450.40">
    <property type="match status" value="1"/>
</dbReference>
<gene>
    <name evidence="2" type="ORF">E0H58_36385</name>
</gene>
<dbReference type="InterPro" id="IPR042070">
    <property type="entry name" value="PucR_C-HTH_sf"/>
</dbReference>
<dbReference type="InterPro" id="IPR025736">
    <property type="entry name" value="PucR_C-HTH_dom"/>
</dbReference>
<feature type="domain" description="GAF" evidence="1">
    <location>
        <begin position="63"/>
        <end position="214"/>
    </location>
</feature>
<dbReference type="Pfam" id="PF01590">
    <property type="entry name" value="GAF"/>
    <property type="match status" value="1"/>
</dbReference>
<evidence type="ECO:0000313" key="3">
    <source>
        <dbReference type="Proteomes" id="UP000292385"/>
    </source>
</evidence>
<dbReference type="PANTHER" id="PTHR33744">
    <property type="entry name" value="CARBOHYDRATE DIACID REGULATOR"/>
    <property type="match status" value="1"/>
</dbReference>
<accession>A0ABY1ZYG2</accession>
<proteinExistence type="predicted"/>
<keyword evidence="3" id="KW-1185">Reference proteome</keyword>
<organism evidence="2 3">
    <name type="scientific">Kribbella speibonae</name>
    <dbReference type="NCBI Taxonomy" id="1572660"/>
    <lineage>
        <taxon>Bacteria</taxon>
        <taxon>Bacillati</taxon>
        <taxon>Actinomycetota</taxon>
        <taxon>Actinomycetes</taxon>
        <taxon>Propionibacteriales</taxon>
        <taxon>Kribbellaceae</taxon>
        <taxon>Kribbella</taxon>
    </lineage>
</organism>
<dbReference type="Pfam" id="PF13556">
    <property type="entry name" value="HTH_30"/>
    <property type="match status" value="1"/>
</dbReference>
<dbReference type="PANTHER" id="PTHR33744:SF1">
    <property type="entry name" value="DNA-BINDING TRANSCRIPTIONAL ACTIVATOR ADER"/>
    <property type="match status" value="1"/>
</dbReference>
<dbReference type="Proteomes" id="UP000292385">
    <property type="component" value="Unassembled WGS sequence"/>
</dbReference>
<name>A0ABY1ZYG2_9ACTN</name>
<sequence>MEELLRLLAEDASGSELARAAGEDAVARDLALRIRAGMDASKKREAELSALVDVARELASARDPGGVLHTIVHRARTLVGTDVAYLTLYDETRGDTYMRATDGSVSAAFQQLRLPLGAGLGGLVAETYKPYWTADYPSDHRFRHTTPIDDAVGEEGLVAICGTPLVVDGAFVGVLFASNRTRRPFSRDEVSLLGSLATLAAVTLVQVRAAAETAAALDQLSAAHAGVEHAAAAHDRFAEIVLSGGDVDAIAAALAELLDMWVVLVDASGNELAAAGSVPGTPVPWQESESGRLTRIGDCWVVAATAKRERLGALVIGGADDLSGADQRIVERAAVVTALVLLFRRQAAEQSQRAQADLLADVLSGSADPRALTDRLRLLAPNHRHDRLVVAVCRGDHTAVRARLSAPLEDRLVLSGPYGGDLVLLFARTSAVSTARDLSELAKRTGVTIAVTGPATWGEPLVEAHRQASRLVTTMVRLNRLCEAATPDDLGVAGLVGASEVDVHSHVSQVLGKVLDYDTQRGTDLIGTLHAYFAAGQSPTRAATSLHIHPNTVQQRLDRITALLGDGWQTPDHALDIQVALRLHTALG</sequence>
<dbReference type="InterPro" id="IPR051448">
    <property type="entry name" value="CdaR-like_regulators"/>
</dbReference>
<dbReference type="InterPro" id="IPR029016">
    <property type="entry name" value="GAF-like_dom_sf"/>
</dbReference>
<dbReference type="SUPFAM" id="SSF55781">
    <property type="entry name" value="GAF domain-like"/>
    <property type="match status" value="1"/>
</dbReference>